<dbReference type="GO" id="GO:0034755">
    <property type="term" value="P:iron ion transmembrane transport"/>
    <property type="evidence" value="ECO:0007669"/>
    <property type="project" value="TreeGrafter"/>
</dbReference>
<sequence>MEFENLIGRQPKVSRRLLSATIPVLFVAISYVDPGKWAAAAESGARFGFDLVLPVLIFNLAAILCHYMTARIAVITGKDLAQICSEEYDNITCIFLGAQAEVSMIALDLMMVLGTAYGLNILFGIDLFTGVFLTAVNAGLFPFLAILFEHGRVKFLATCISIFILVSYFCGVFTSHSGNALFVGGMLTRLSGESAFALMSLLGAHIMPHNFYLHSSVVQKDKQSTDVPKGALCHDHFWAVLCIFSGIFLVNYLLMNSAANVFYTTGLLNFQDALSLLDQVFRSSVAPMALIMLMFFSNQITALSWSLGGQVVVNTLFKMDIPGWLHHSTIRIIAIIPALCCVWNSGAEGIYQMLIFTQVVVALLLPSSVIPLFRVASSRAIMGVYRTSRFEDFLVLISCVGMLGLKVIFFIELIFGNSDWVTNLRWNTGSSVPIAYVFLVGAASVSFCLMLWLAATPLKSATYRIDTQIWEWDVQSPVPETFVEEEELNDVSVSKYTIDKPREKQESLPTLEKPLGSFPDLSRSHNLNLPDTHYDSENFLHLASSEEKPEISNLVSSVCHEEVSVAEGDANSDTTNRGEGSDSESQEAHALKREPVDVVEKTLTMEGELQNPRDDGDSWECEEPTKVTSETNQSPISEGPGSLRSLSGENDDAGSGTGSLSTVAGLGRAARRQLTIILDEFWEHMFDYYGQPTAKAKKLDVLLGLDTKEDLRSSATSAKLDSNRKDPPGFFPSVGGGADSLISSPSGLYNSPRQQGQGMFEPSYGVQMGSSSFWSTPPRQLLDTNFRGCSTLDPSERRYSSMQIPASSGGYDQQPATVHGYQLSLYLNRLNRLTQERSSGFSNGQIESIAPKSTSSVTSHYADSFARPLGRKTPNGIIASKPPGFHNIPISRNSSLQPDKPFYELASPRPENANTSITPKKYYSSPDISGLRIPSHQDALLLDKSGKWDKSAAYGQTMGSSAYERAFSSISSRGGAPSGVNEISPKVCSDAFSLQISSGSNPGSRWSRQPFEQFGVADKNAADSNTQETASVVDLEAKLLQSFRYSILKILKLDGSDRLFRHNDGADEDLIDRVAARERFLYEAESLQMNRPNNAGLQQFYSEADHTKFLVTSVPHCGEGCVYKVHLFISFGVWCIHRLLELSLMESRPELWGKYTYVLNRLQGIIDPAFFKPRSPMSPCFCLQLPDGWQEKSSPPVSNGSLPPHAKQGRGKCTTSAMVLEMIKDVEMAISCRKGRTGTAAGDVAFPGGKKNLSSVLKRYKRRLNKPVVSQESGSASRRVSSPLQYGS</sequence>
<dbReference type="GO" id="GO:0009873">
    <property type="term" value="P:ethylene-activated signaling pathway"/>
    <property type="evidence" value="ECO:0007669"/>
    <property type="project" value="InterPro"/>
</dbReference>
<feature type="transmembrane region" description="Helical" evidence="7">
    <location>
        <begin position="131"/>
        <end position="148"/>
    </location>
</feature>
<evidence type="ECO:0000313" key="8">
    <source>
        <dbReference type="EMBL" id="URM60574.1"/>
    </source>
</evidence>
<comment type="similarity">
    <text evidence="2">Belongs to the NRAMP (TC 2.A.55) family.</text>
</comment>
<evidence type="ECO:0000256" key="2">
    <source>
        <dbReference type="ARBA" id="ARBA00009965"/>
    </source>
</evidence>
<feature type="transmembrane region" description="Helical" evidence="7">
    <location>
        <begin position="328"/>
        <end position="345"/>
    </location>
</feature>
<evidence type="ECO:0000256" key="7">
    <source>
        <dbReference type="SAM" id="Phobius"/>
    </source>
</evidence>
<dbReference type="PANTHER" id="PTHR11706:SF75">
    <property type="entry name" value="ETHYLENE-INSENSITIVE PROTEIN 2"/>
    <property type="match status" value="1"/>
</dbReference>
<dbReference type="Pfam" id="PF01566">
    <property type="entry name" value="Nramp"/>
    <property type="match status" value="1"/>
</dbReference>
<reference evidence="8" key="1">
    <citation type="submission" date="2020-08" db="EMBL/GenBank/DDBJ databases">
        <title>Hormonal signalling in Gymnema sylvestre.</title>
        <authorList>
            <person name="Kalariya K.A."/>
        </authorList>
    </citation>
    <scope>NUCLEOTIDE SEQUENCE</scope>
</reference>
<accession>A0A976RUI7</accession>
<feature type="transmembrane region" description="Helical" evidence="7">
    <location>
        <begin position="236"/>
        <end position="254"/>
    </location>
</feature>
<organism evidence="8">
    <name type="scientific">Gymnema sylvestre</name>
    <name type="common">Gurmar</name>
    <name type="synonym">Periploca sylvestris</name>
    <dbReference type="NCBI Taxonomy" id="4068"/>
    <lineage>
        <taxon>Eukaryota</taxon>
        <taxon>Viridiplantae</taxon>
        <taxon>Streptophyta</taxon>
        <taxon>Embryophyta</taxon>
        <taxon>Tracheophyta</taxon>
        <taxon>Spermatophyta</taxon>
        <taxon>Magnoliopsida</taxon>
        <taxon>eudicotyledons</taxon>
        <taxon>Gunneridae</taxon>
        <taxon>Pentapetalae</taxon>
        <taxon>asterids</taxon>
        <taxon>lamiids</taxon>
        <taxon>Gentianales</taxon>
        <taxon>Apocynaceae</taxon>
        <taxon>Asclepiadoideae</taxon>
        <taxon>Marsdenieae</taxon>
        <taxon>Gymnema</taxon>
    </lineage>
</organism>
<feature type="region of interest" description="Disordered" evidence="6">
    <location>
        <begin position="563"/>
        <end position="662"/>
    </location>
</feature>
<evidence type="ECO:0000256" key="4">
    <source>
        <dbReference type="ARBA" id="ARBA00022989"/>
    </source>
</evidence>
<evidence type="ECO:0000256" key="3">
    <source>
        <dbReference type="ARBA" id="ARBA00022692"/>
    </source>
</evidence>
<dbReference type="InterPro" id="IPR001046">
    <property type="entry name" value="NRAMP_fam"/>
</dbReference>
<protein>
    <submittedName>
        <fullName evidence="8">Ethylene-insensitive protein 2 EIN2</fullName>
    </submittedName>
</protein>
<keyword evidence="4 7" id="KW-1133">Transmembrane helix</keyword>
<proteinExistence type="evidence at transcript level"/>
<feature type="compositionally biased region" description="Basic and acidic residues" evidence="6">
    <location>
        <begin position="586"/>
        <end position="600"/>
    </location>
</feature>
<dbReference type="GO" id="GO:0005384">
    <property type="term" value="F:manganese ion transmembrane transporter activity"/>
    <property type="evidence" value="ECO:0007669"/>
    <property type="project" value="TreeGrafter"/>
</dbReference>
<feature type="transmembrane region" description="Helical" evidence="7">
    <location>
        <begin position="155"/>
        <end position="175"/>
    </location>
</feature>
<name>A0A976RUI7_GYMSY</name>
<feature type="compositionally biased region" description="Polar residues" evidence="6">
    <location>
        <begin position="626"/>
        <end position="636"/>
    </location>
</feature>
<dbReference type="PIRSF" id="PIRSF037378">
    <property type="entry name" value="EIN2"/>
    <property type="match status" value="1"/>
</dbReference>
<dbReference type="GO" id="GO:0005886">
    <property type="term" value="C:plasma membrane"/>
    <property type="evidence" value="ECO:0007669"/>
    <property type="project" value="TreeGrafter"/>
</dbReference>
<feature type="transmembrane region" description="Helical" evidence="7">
    <location>
        <begin position="285"/>
        <end position="307"/>
    </location>
</feature>
<dbReference type="PANTHER" id="PTHR11706">
    <property type="entry name" value="SOLUTE CARRIER PROTEIN FAMILY 11 MEMBER"/>
    <property type="match status" value="1"/>
</dbReference>
<feature type="transmembrane region" description="Helical" evidence="7">
    <location>
        <begin position="52"/>
        <end position="70"/>
    </location>
</feature>
<feature type="transmembrane region" description="Helical" evidence="7">
    <location>
        <begin position="16"/>
        <end position="32"/>
    </location>
</feature>
<feature type="region of interest" description="Disordered" evidence="6">
    <location>
        <begin position="714"/>
        <end position="735"/>
    </location>
</feature>
<keyword evidence="5 7" id="KW-0472">Membrane</keyword>
<keyword evidence="3 7" id="KW-0812">Transmembrane</keyword>
<feature type="region of interest" description="Disordered" evidence="6">
    <location>
        <begin position="503"/>
        <end position="524"/>
    </location>
</feature>
<dbReference type="InterPro" id="IPR017187">
    <property type="entry name" value="EIN2"/>
</dbReference>
<evidence type="ECO:0000256" key="1">
    <source>
        <dbReference type="ARBA" id="ARBA00004141"/>
    </source>
</evidence>
<feature type="region of interest" description="Disordered" evidence="6">
    <location>
        <begin position="1267"/>
        <end position="1288"/>
    </location>
</feature>
<feature type="transmembrane region" description="Helical" evidence="7">
    <location>
        <begin position="435"/>
        <end position="455"/>
    </location>
</feature>
<dbReference type="GO" id="GO:0015086">
    <property type="term" value="F:cadmium ion transmembrane transporter activity"/>
    <property type="evidence" value="ECO:0007669"/>
    <property type="project" value="TreeGrafter"/>
</dbReference>
<evidence type="ECO:0000256" key="6">
    <source>
        <dbReference type="SAM" id="MobiDB-lite"/>
    </source>
</evidence>
<feature type="transmembrane region" description="Helical" evidence="7">
    <location>
        <begin position="393"/>
        <end position="415"/>
    </location>
</feature>
<feature type="transmembrane region" description="Helical" evidence="7">
    <location>
        <begin position="351"/>
        <end position="373"/>
    </location>
</feature>
<comment type="subcellular location">
    <subcellularLocation>
        <location evidence="1">Membrane</location>
        <topology evidence="1">Multi-pass membrane protein</topology>
    </subcellularLocation>
</comment>
<dbReference type="PRINTS" id="PR00447">
    <property type="entry name" value="NATRESASSCMP"/>
</dbReference>
<feature type="compositionally biased region" description="Polar residues" evidence="6">
    <location>
        <begin position="1268"/>
        <end position="1288"/>
    </location>
</feature>
<dbReference type="EMBL" id="MT911920">
    <property type="protein sequence ID" value="URM60574.1"/>
    <property type="molecule type" value="mRNA"/>
</dbReference>
<evidence type="ECO:0000256" key="5">
    <source>
        <dbReference type="ARBA" id="ARBA00023136"/>
    </source>
</evidence>